<dbReference type="RefSeq" id="WP_047338810.1">
    <property type="nucleotide sequence ID" value="NZ_AP035890.1"/>
</dbReference>
<evidence type="ECO:0000313" key="2">
    <source>
        <dbReference type="EMBL" id="MDT2796920.1"/>
    </source>
</evidence>
<evidence type="ECO:0000313" key="3">
    <source>
        <dbReference type="EMBL" id="OUQ10270.1"/>
    </source>
</evidence>
<feature type="domain" description="HTH cro/C1-type" evidence="1">
    <location>
        <begin position="11"/>
        <end position="64"/>
    </location>
</feature>
<dbReference type="Gene3D" id="1.25.40.10">
    <property type="entry name" value="Tetratricopeptide repeat domain"/>
    <property type="match status" value="1"/>
</dbReference>
<dbReference type="EMBL" id="JARQBI010000013">
    <property type="protein sequence ID" value="MDT2796920.1"/>
    <property type="molecule type" value="Genomic_DNA"/>
</dbReference>
<dbReference type="SMART" id="SM00530">
    <property type="entry name" value="HTH_XRE"/>
    <property type="match status" value="1"/>
</dbReference>
<dbReference type="InterPro" id="IPR011990">
    <property type="entry name" value="TPR-like_helical_dom_sf"/>
</dbReference>
<evidence type="ECO:0000313" key="4">
    <source>
        <dbReference type="Proteomes" id="UP000196074"/>
    </source>
</evidence>
<dbReference type="InterPro" id="IPR001387">
    <property type="entry name" value="Cro/C1-type_HTH"/>
</dbReference>
<dbReference type="InterPro" id="IPR010057">
    <property type="entry name" value="Transcription_activator_Rgg_C"/>
</dbReference>
<name>A0A1Y4QYX2_9ENTE</name>
<gene>
    <name evidence="3" type="ORF">B5E88_06910</name>
    <name evidence="2" type="ORF">P7H47_06645</name>
</gene>
<dbReference type="NCBIfam" id="TIGR01716">
    <property type="entry name" value="RGG_Cterm"/>
    <property type="match status" value="1"/>
</dbReference>
<reference evidence="2" key="3">
    <citation type="submission" date="2023-03" db="EMBL/GenBank/DDBJ databases">
        <authorList>
            <person name="Shen W."/>
            <person name="Cai J."/>
        </authorList>
    </citation>
    <scope>NUCLEOTIDE SEQUENCE</scope>
    <source>
        <strain evidence="2">B245-2</strain>
    </source>
</reference>
<reference evidence="3" key="2">
    <citation type="journal article" date="2018" name="BMC Genomics">
        <title>Whole genome sequencing and function prediction of 133 gut anaerobes isolated from chicken caecum in pure cultures.</title>
        <authorList>
            <person name="Medvecky M."/>
            <person name="Cejkova D."/>
            <person name="Polansky O."/>
            <person name="Karasova D."/>
            <person name="Kubasova T."/>
            <person name="Cizek A."/>
            <person name="Rychlik I."/>
        </authorList>
    </citation>
    <scope>NUCLEOTIDE SEQUENCE</scope>
    <source>
        <strain evidence="3">An144</strain>
    </source>
</reference>
<dbReference type="PANTHER" id="PTHR37038:SF12">
    <property type="entry name" value="TRANSCRIPTIONAL REGULATOR"/>
    <property type="match status" value="1"/>
</dbReference>
<reference evidence="4" key="1">
    <citation type="submission" date="2017-04" db="EMBL/GenBank/DDBJ databases">
        <title>Function of individual gut microbiota members based on whole genome sequencing of pure cultures obtained from chicken caecum.</title>
        <authorList>
            <person name="Medvecky M."/>
            <person name="Cejkova D."/>
            <person name="Polansky O."/>
            <person name="Karasova D."/>
            <person name="Kubasova T."/>
            <person name="Cizek A."/>
            <person name="Rychlik I."/>
        </authorList>
    </citation>
    <scope>NUCLEOTIDE SEQUENCE [LARGE SCALE GENOMIC DNA]</scope>
    <source>
        <strain evidence="4">An144</strain>
    </source>
</reference>
<dbReference type="InterPro" id="IPR053163">
    <property type="entry name" value="HTH-type_regulator_Rgg"/>
</dbReference>
<protein>
    <submittedName>
        <fullName evidence="2">Helix-turn-helix domain-containing protein</fullName>
    </submittedName>
    <submittedName>
        <fullName evidence="3">MutR family transcriptional regulator</fullName>
    </submittedName>
</protein>
<dbReference type="PROSITE" id="PS50943">
    <property type="entry name" value="HTH_CROC1"/>
    <property type="match status" value="1"/>
</dbReference>
<dbReference type="Pfam" id="PF21259">
    <property type="entry name" value="Rgg_C"/>
    <property type="match status" value="1"/>
</dbReference>
<dbReference type="AlphaFoldDB" id="A0A1Y4QYX2"/>
<evidence type="ECO:0000259" key="1">
    <source>
        <dbReference type="PROSITE" id="PS50943"/>
    </source>
</evidence>
<dbReference type="Proteomes" id="UP001255696">
    <property type="component" value="Unassembled WGS sequence"/>
</dbReference>
<comment type="caution">
    <text evidence="3">The sequence shown here is derived from an EMBL/GenBank/DDBJ whole genome shotgun (WGS) entry which is preliminary data.</text>
</comment>
<dbReference type="InterPro" id="IPR010982">
    <property type="entry name" value="Lambda_DNA-bd_dom_sf"/>
</dbReference>
<dbReference type="Proteomes" id="UP000196074">
    <property type="component" value="Unassembled WGS sequence"/>
</dbReference>
<dbReference type="GO" id="GO:0003677">
    <property type="term" value="F:DNA binding"/>
    <property type="evidence" value="ECO:0007669"/>
    <property type="project" value="InterPro"/>
</dbReference>
<dbReference type="SUPFAM" id="SSF47413">
    <property type="entry name" value="lambda repressor-like DNA-binding domains"/>
    <property type="match status" value="1"/>
</dbReference>
<sequence>MFDTTEMGVLFKKFRLSKKLTLKDVAGDFLSVSFLSKFERGESEISLSRFLLLLERLDVSIEEFYGILANERATATEKLLDKVSSAFYQGNSFALEKFYQAEMKKYEESKQKTFLYNAIMIESFLVNLTNQPIANEKMMAISDYLFSIKQWGKRELIIFGNSLTALNDKVIEALAREILFKTTLFGSNEANQKARIELLINIVAIFLERDLLDLAKNYLELLQQLRIPETALYDRMEYQFVLGIYLFKSGKKEQGKQKMMAVLATLKTLEAENLRLAHERVYEELINSTI</sequence>
<dbReference type="Pfam" id="PF01381">
    <property type="entry name" value="HTH_3"/>
    <property type="match status" value="1"/>
</dbReference>
<dbReference type="PANTHER" id="PTHR37038">
    <property type="entry name" value="TRANSCRIPTIONAL REGULATOR-RELATED"/>
    <property type="match status" value="1"/>
</dbReference>
<organism evidence="3 4">
    <name type="scientific">Enterococcus cecorum</name>
    <dbReference type="NCBI Taxonomy" id="44008"/>
    <lineage>
        <taxon>Bacteria</taxon>
        <taxon>Bacillati</taxon>
        <taxon>Bacillota</taxon>
        <taxon>Bacilli</taxon>
        <taxon>Lactobacillales</taxon>
        <taxon>Enterococcaceae</taxon>
        <taxon>Enterococcus</taxon>
    </lineage>
</organism>
<accession>A0A1Y4QYX2</accession>
<dbReference type="EMBL" id="NFLC01000011">
    <property type="protein sequence ID" value="OUQ10270.1"/>
    <property type="molecule type" value="Genomic_DNA"/>
</dbReference>
<proteinExistence type="predicted"/>
<dbReference type="CDD" id="cd00093">
    <property type="entry name" value="HTH_XRE"/>
    <property type="match status" value="1"/>
</dbReference>